<reference evidence="1 2" key="1">
    <citation type="submission" date="2017-06" db="EMBL/GenBank/DDBJ databases">
        <authorList>
            <person name="Kim H.J."/>
            <person name="Triplett B.A."/>
        </authorList>
    </citation>
    <scope>NUCLEOTIDE SEQUENCE [LARGE SCALE GENOMIC DNA]</scope>
</reference>
<dbReference type="EMBL" id="MF351863">
    <property type="protein sequence ID" value="ASR76235.1"/>
    <property type="molecule type" value="Genomic_DNA"/>
</dbReference>
<keyword evidence="2" id="KW-1185">Reference proteome</keyword>
<evidence type="ECO:0000313" key="1">
    <source>
        <dbReference type="EMBL" id="ASR76235.1"/>
    </source>
</evidence>
<protein>
    <submittedName>
        <fullName evidence="1">Uncharacterized protein</fullName>
    </submittedName>
</protein>
<gene>
    <name evidence="1" type="primary">199</name>
    <name evidence="1" type="ORF">PBI_BELLAMY_199</name>
</gene>
<dbReference type="Proteomes" id="UP000221247">
    <property type="component" value="Segment"/>
</dbReference>
<dbReference type="KEGG" id="vg:54981529"/>
<sequence>MATKGTAAKSASGASMSKYDVEVEARLNQIEARLAEMEVKLYEGSDDSVKAQLEDLIKRLQRKMSF</sequence>
<evidence type="ECO:0000313" key="2">
    <source>
        <dbReference type="Proteomes" id="UP000221247"/>
    </source>
</evidence>
<dbReference type="RefSeq" id="YP_009791348.1">
    <property type="nucleotide sequence ID" value="NC_047838.1"/>
</dbReference>
<dbReference type="GeneID" id="54981529"/>
<organism evidence="1 2">
    <name type="scientific">Synechococcus phage Bellamy</name>
    <dbReference type="NCBI Taxonomy" id="2023996"/>
    <lineage>
        <taxon>Viruses</taxon>
        <taxon>Duplodnaviria</taxon>
        <taxon>Heunggongvirae</taxon>
        <taxon>Uroviricota</taxon>
        <taxon>Caudoviricetes</taxon>
        <taxon>Pantevenvirales</taxon>
        <taxon>Kyanoviridae</taxon>
        <taxon>Bellamyvirus</taxon>
        <taxon>Bellamyvirus bellamy</taxon>
    </lineage>
</organism>
<accession>A0A222YY79</accession>
<name>A0A222YY79_9CAUD</name>
<proteinExistence type="predicted"/>